<proteinExistence type="predicted"/>
<evidence type="ECO:0000313" key="2">
    <source>
        <dbReference type="EMBL" id="HFC98625.1"/>
    </source>
</evidence>
<keyword evidence="1" id="KW-1133">Transmembrane helix</keyword>
<accession>A0A7C3H5U0</accession>
<dbReference type="EMBL" id="DRMH01000128">
    <property type="protein sequence ID" value="HFC98625.1"/>
    <property type="molecule type" value="Genomic_DNA"/>
</dbReference>
<dbReference type="AlphaFoldDB" id="A0A7C3H5U0"/>
<organism evidence="2">
    <name type="scientific">Thermosulfurimonas dismutans</name>
    <dbReference type="NCBI Taxonomy" id="999894"/>
    <lineage>
        <taxon>Bacteria</taxon>
        <taxon>Pseudomonadati</taxon>
        <taxon>Thermodesulfobacteriota</taxon>
        <taxon>Thermodesulfobacteria</taxon>
        <taxon>Thermodesulfobacteriales</taxon>
        <taxon>Thermodesulfobacteriaceae</taxon>
        <taxon>Thermosulfurimonas</taxon>
    </lineage>
</organism>
<evidence type="ECO:0000256" key="1">
    <source>
        <dbReference type="SAM" id="Phobius"/>
    </source>
</evidence>
<feature type="transmembrane region" description="Helical" evidence="1">
    <location>
        <begin position="6"/>
        <end position="25"/>
    </location>
</feature>
<dbReference type="Proteomes" id="UP000886043">
    <property type="component" value="Unassembled WGS sequence"/>
</dbReference>
<gene>
    <name evidence="2" type="ORF">ENJ40_09275</name>
</gene>
<name>A0A7C3H5U0_9BACT</name>
<reference evidence="2" key="1">
    <citation type="journal article" date="2020" name="mSystems">
        <title>Genome- and Community-Level Interaction Insights into Carbon Utilization and Element Cycling Functions of Hydrothermarchaeota in Hydrothermal Sediment.</title>
        <authorList>
            <person name="Zhou Z."/>
            <person name="Liu Y."/>
            <person name="Xu W."/>
            <person name="Pan J."/>
            <person name="Luo Z.H."/>
            <person name="Li M."/>
        </authorList>
    </citation>
    <scope>NUCLEOTIDE SEQUENCE [LARGE SCALE GENOMIC DNA]</scope>
    <source>
        <strain evidence="2">HyVt-483</strain>
    </source>
</reference>
<comment type="caution">
    <text evidence="2">The sequence shown here is derived from an EMBL/GenBank/DDBJ whole genome shotgun (WGS) entry which is preliminary data.</text>
</comment>
<keyword evidence="1" id="KW-0472">Membrane</keyword>
<protein>
    <submittedName>
        <fullName evidence="2">Uncharacterized protein</fullName>
    </submittedName>
</protein>
<sequence>MRILRIIFNFLVLVLISLIMVWVILPRGYFLLKFLEKNGLLVYPEAIKEDLFSTRFYRIYFALKGFRVTIPEARLDWRGLEIPCAPNGYLRISYLPPQNLRLVFKDFRAHCTGRDDFEKVSGTLTYRHPQGLFGKLRVSGFRSPTGPTTVLLKFSGRELYLRFSRFSRRIPLFSPAR</sequence>
<keyword evidence="1" id="KW-0812">Transmembrane</keyword>